<name>A4J0Q3_DESRM</name>
<reference evidence="2 3" key="1">
    <citation type="submission" date="2007-03" db="EMBL/GenBank/DDBJ databases">
        <title>Complete sequence of Desulfotomaculum reducens MI-1.</title>
        <authorList>
            <consortium name="US DOE Joint Genome Institute"/>
            <person name="Copeland A."/>
            <person name="Lucas S."/>
            <person name="Lapidus A."/>
            <person name="Barry K."/>
            <person name="Detter J.C."/>
            <person name="Glavina del Rio T."/>
            <person name="Hammon N."/>
            <person name="Israni S."/>
            <person name="Dalin E."/>
            <person name="Tice H."/>
            <person name="Pitluck S."/>
            <person name="Sims D."/>
            <person name="Brettin T."/>
            <person name="Bruce D."/>
            <person name="Han C."/>
            <person name="Tapia R."/>
            <person name="Schmutz J."/>
            <person name="Larimer F."/>
            <person name="Land M."/>
            <person name="Hauser L."/>
            <person name="Kyrpides N."/>
            <person name="Kim E."/>
            <person name="Tebo B.M."/>
            <person name="Richardson P."/>
        </authorList>
    </citation>
    <scope>NUCLEOTIDE SEQUENCE [LARGE SCALE GENOMIC DNA]</scope>
    <source>
        <strain evidence="2 3">MI-1</strain>
    </source>
</reference>
<dbReference type="EMBL" id="CP000612">
    <property type="protein sequence ID" value="ABO48656.1"/>
    <property type="molecule type" value="Genomic_DNA"/>
</dbReference>
<dbReference type="HOGENOM" id="CLU_2552766_0_0_9"/>
<dbReference type="AlphaFoldDB" id="A4J0Q3"/>
<feature type="region of interest" description="Disordered" evidence="1">
    <location>
        <begin position="1"/>
        <end position="25"/>
    </location>
</feature>
<sequence length="82" mass="9625">MNKGKDSAKNHKIGYSTGKTRKKGELSMMFTQRTPSTYPMTKDVMARRMENPNYMLERINEVKKSPKQKPVLEIILEKYPFK</sequence>
<organism evidence="2 3">
    <name type="scientific">Desulforamulus reducens (strain ATCC BAA-1160 / DSM 100696 / MI-1)</name>
    <name type="common">Desulfotomaculum reducens</name>
    <dbReference type="NCBI Taxonomy" id="349161"/>
    <lineage>
        <taxon>Bacteria</taxon>
        <taxon>Bacillati</taxon>
        <taxon>Bacillota</taxon>
        <taxon>Clostridia</taxon>
        <taxon>Eubacteriales</taxon>
        <taxon>Peptococcaceae</taxon>
        <taxon>Desulforamulus</taxon>
    </lineage>
</organism>
<dbReference type="KEGG" id="drm:Dred_0106"/>
<protein>
    <submittedName>
        <fullName evidence="2">Uncharacterized protein</fullName>
    </submittedName>
</protein>
<dbReference type="Proteomes" id="UP000001556">
    <property type="component" value="Chromosome"/>
</dbReference>
<keyword evidence="3" id="KW-1185">Reference proteome</keyword>
<accession>A4J0Q3</accession>
<proteinExistence type="predicted"/>
<evidence type="ECO:0000256" key="1">
    <source>
        <dbReference type="SAM" id="MobiDB-lite"/>
    </source>
</evidence>
<gene>
    <name evidence="2" type="ordered locus">Dred_0106</name>
</gene>
<evidence type="ECO:0000313" key="3">
    <source>
        <dbReference type="Proteomes" id="UP000001556"/>
    </source>
</evidence>
<evidence type="ECO:0000313" key="2">
    <source>
        <dbReference type="EMBL" id="ABO48656.1"/>
    </source>
</evidence>